<feature type="compositionally biased region" description="Acidic residues" evidence="14">
    <location>
        <begin position="606"/>
        <end position="619"/>
    </location>
</feature>
<keyword evidence="4" id="KW-0964">Secreted</keyword>
<evidence type="ECO:0000256" key="13">
    <source>
        <dbReference type="RuleBase" id="RU371123"/>
    </source>
</evidence>
<evidence type="ECO:0000256" key="14">
    <source>
        <dbReference type="SAM" id="MobiDB-lite"/>
    </source>
</evidence>
<evidence type="ECO:0000256" key="2">
    <source>
        <dbReference type="ARBA" id="ARBA00004613"/>
    </source>
</evidence>
<evidence type="ECO:0000256" key="12">
    <source>
        <dbReference type="ARBA" id="ARBA00048864"/>
    </source>
</evidence>
<dbReference type="InterPro" id="IPR040986">
    <property type="entry name" value="QSOX_FAD-bd_dom"/>
</dbReference>
<dbReference type="PANTHER" id="PTHR22897">
    <property type="entry name" value="QUIESCIN Q6-RELATED SULFHYDRYL OXIDASE"/>
    <property type="match status" value="1"/>
</dbReference>
<dbReference type="InterPro" id="IPR017905">
    <property type="entry name" value="ERV/ALR_sulphydryl_oxidase"/>
</dbReference>
<keyword evidence="13" id="KW-0472">Membrane</keyword>
<protein>
    <recommendedName>
        <fullName evidence="13">Sulfhydryl oxidase</fullName>
        <ecNumber evidence="13">1.8.3.2</ecNumber>
    </recommendedName>
</protein>
<dbReference type="PANTHER" id="PTHR22897:SF6">
    <property type="entry name" value="SULFHYDRYL OXIDASE 1"/>
    <property type="match status" value="1"/>
</dbReference>
<feature type="region of interest" description="Disordered" evidence="14">
    <location>
        <begin position="681"/>
        <end position="711"/>
    </location>
</feature>
<dbReference type="Proteomes" id="UP001369086">
    <property type="component" value="Unassembled WGS sequence"/>
</dbReference>
<dbReference type="InterPro" id="IPR036774">
    <property type="entry name" value="ERV/ALR_sulphydryl_oxid_sf"/>
</dbReference>
<dbReference type="Gene3D" id="1.20.120.1960">
    <property type="entry name" value="QSOX sulfhydryl oxidase domain"/>
    <property type="match status" value="1"/>
</dbReference>
<dbReference type="PROSITE" id="PS00194">
    <property type="entry name" value="THIOREDOXIN_1"/>
    <property type="match status" value="1"/>
</dbReference>
<keyword evidence="10" id="KW-0325">Glycoprotein</keyword>
<gene>
    <name evidence="17" type="ORF">HHUSO_G13745</name>
</gene>
<dbReference type="InterPro" id="IPR041269">
    <property type="entry name" value="QSOX_Trx1"/>
</dbReference>
<dbReference type="SUPFAM" id="SSF69000">
    <property type="entry name" value="FAD-dependent thiol oxidase"/>
    <property type="match status" value="1"/>
</dbReference>
<name>A0ABR0ZGY7_HUSHU</name>
<dbReference type="Pfam" id="PF18371">
    <property type="entry name" value="FAD_SOX"/>
    <property type="match status" value="1"/>
</dbReference>
<evidence type="ECO:0000256" key="11">
    <source>
        <dbReference type="ARBA" id="ARBA00045804"/>
    </source>
</evidence>
<keyword evidence="13" id="KW-0812">Transmembrane</keyword>
<dbReference type="Pfam" id="PF04777">
    <property type="entry name" value="Evr1_Alr"/>
    <property type="match status" value="1"/>
</dbReference>
<evidence type="ECO:0000313" key="18">
    <source>
        <dbReference type="Proteomes" id="UP001369086"/>
    </source>
</evidence>
<evidence type="ECO:0000256" key="7">
    <source>
        <dbReference type="ARBA" id="ARBA00022827"/>
    </source>
</evidence>
<evidence type="ECO:0000256" key="3">
    <source>
        <dbReference type="ARBA" id="ARBA00006041"/>
    </source>
</evidence>
<evidence type="ECO:0000256" key="4">
    <source>
        <dbReference type="ARBA" id="ARBA00022525"/>
    </source>
</evidence>
<sequence>MAQHNCSATSLGLSNKKSYALLTAPGLCFLTISSFLLLSSPVAEAGLYSQTDQVVVLSSDGIDSQLFNSSNAWLVEFYASWCGHCQRFAPVWKALASDITEWKPAISLAAIDCADKKNRISCAHFEVNRYPTLKFFQAYSESGSKGEVLQDTSSSAPKLRQLIIDLLESHVEAWPPACPPLEPASAAELSDFFKTSSEQYLALVFEEASSYVGREVTMDLLQYEKIAVRRVLRSEEALVSKLGVTHFPSCYLHFPNGTFSRLSVHVEARSFYIYSLRMLPGVERGGYKPVMSLAPERNTTADEWRQFDRSRVYMADLESSLYYSLRVEVGTHSTISGEPLSALKAYITVLVKYFPGRPVVMKLLHSLESWLKSRDDPELQYTALETVLDNEVQTPDAALPDAWRWVSCQGSQPQFRGYPCSLWTLFHLLTVQAAHSTHTPVPDPLEVLQAMHGYIQHFFSCRECAAHFKSMAAETMSRVDSLPRSVLWLWSRHNIVNIRLAGAPSEDPKFPKVLWPPPELCPQCHGELKGEHFWKMDRILEFLEDYFSPDRILQDYLEGEEELLTRQRAKLAARKEEAARVVVRKARGAQEAAGGQVTDMGRGEPEAGEGEEEGEEEGGEMGNQEEGGVQEETANHVPWENPELPRNHKPSIINMKQREMEEDIVDLDSFVDQHYKSKALRAHKRSIQKREDKRRPLQIQPENSEAGDYGVVQSHRKKRGLGYVMAREVPLQKQHWLSMLSVGFSRLDISLCVLLYFLSSMCLLGMYLFLKMRLRMPRGKFTLP</sequence>
<keyword evidence="5 13" id="KW-0285">Flavoprotein</keyword>
<keyword evidence="13" id="KW-1133">Transmembrane helix</keyword>
<comment type="similarity">
    <text evidence="3 13">Belongs to the quiescin-sulfhydryl oxidase (QSOX) family.</text>
</comment>
<accession>A0ABR0ZGY7</accession>
<dbReference type="SUPFAM" id="SSF52833">
    <property type="entry name" value="Thioredoxin-like"/>
    <property type="match status" value="1"/>
</dbReference>
<dbReference type="Gene3D" id="1.20.120.310">
    <property type="entry name" value="ERV/ALR sulfhydryl oxidase domain"/>
    <property type="match status" value="1"/>
</dbReference>
<evidence type="ECO:0000256" key="1">
    <source>
        <dbReference type="ARBA" id="ARBA00001974"/>
    </source>
</evidence>
<dbReference type="Pfam" id="PF00085">
    <property type="entry name" value="Thioredoxin"/>
    <property type="match status" value="1"/>
</dbReference>
<feature type="domain" description="ERV/ALR sulfhydryl oxidase" evidence="15">
    <location>
        <begin position="411"/>
        <end position="515"/>
    </location>
</feature>
<dbReference type="EC" id="1.8.3.2" evidence="13"/>
<keyword evidence="9" id="KW-1015">Disulfide bond</keyword>
<evidence type="ECO:0000259" key="15">
    <source>
        <dbReference type="PROSITE" id="PS51324"/>
    </source>
</evidence>
<dbReference type="InterPro" id="IPR036249">
    <property type="entry name" value="Thioredoxin-like_sf"/>
</dbReference>
<feature type="compositionally biased region" description="Low complexity" evidence="14">
    <location>
        <begin position="622"/>
        <end position="632"/>
    </location>
</feature>
<dbReference type="InterPro" id="IPR039798">
    <property type="entry name" value="Sulfhydryl_oxidase"/>
</dbReference>
<keyword evidence="8 13" id="KW-0560">Oxidoreductase</keyword>
<comment type="catalytic activity">
    <reaction evidence="12 13">
        <text>2 R'C(R)SH + O2 = R'C(R)S-S(R)CR' + H2O2</text>
        <dbReference type="Rhea" id="RHEA:17357"/>
        <dbReference type="ChEBI" id="CHEBI:15379"/>
        <dbReference type="ChEBI" id="CHEBI:16240"/>
        <dbReference type="ChEBI" id="CHEBI:16520"/>
        <dbReference type="ChEBI" id="CHEBI:17412"/>
        <dbReference type="EC" id="1.8.3.2"/>
    </reaction>
</comment>
<reference evidence="17 18" key="1">
    <citation type="submission" date="2021-05" db="EMBL/GenBank/DDBJ databases">
        <authorList>
            <person name="Zahm M."/>
            <person name="Klopp C."/>
            <person name="Cabau C."/>
            <person name="Kuhl H."/>
            <person name="Suciu R."/>
            <person name="Ciorpac M."/>
            <person name="Holostenco D."/>
            <person name="Gessner J."/>
            <person name="Wuertz S."/>
            <person name="Hohne C."/>
            <person name="Stock M."/>
            <person name="Gislard M."/>
            <person name="Lluch J."/>
            <person name="Milhes M."/>
            <person name="Lampietro C."/>
            <person name="Lopez Roques C."/>
            <person name="Donnadieu C."/>
            <person name="Du K."/>
            <person name="Schartl M."/>
            <person name="Guiguen Y."/>
        </authorList>
    </citation>
    <scope>NUCLEOTIDE SEQUENCE [LARGE SCALE GENOMIC DNA]</scope>
    <source>
        <strain evidence="17">Hh-F2</strain>
        <tissue evidence="17">Blood</tissue>
    </source>
</reference>
<comment type="cofactor">
    <cofactor evidence="1 13">
        <name>FAD</name>
        <dbReference type="ChEBI" id="CHEBI:57692"/>
    </cofactor>
</comment>
<comment type="caution">
    <text evidence="17">The sequence shown here is derived from an EMBL/GenBank/DDBJ whole genome shotgun (WGS) entry which is preliminary data.</text>
</comment>
<evidence type="ECO:0000256" key="6">
    <source>
        <dbReference type="ARBA" id="ARBA00022729"/>
    </source>
</evidence>
<feature type="transmembrane region" description="Helical" evidence="13">
    <location>
        <begin position="747"/>
        <end position="770"/>
    </location>
</feature>
<evidence type="ECO:0000256" key="9">
    <source>
        <dbReference type="ARBA" id="ARBA00023157"/>
    </source>
</evidence>
<evidence type="ECO:0000256" key="8">
    <source>
        <dbReference type="ARBA" id="ARBA00023002"/>
    </source>
</evidence>
<dbReference type="InterPro" id="IPR042568">
    <property type="entry name" value="QSOX_FAD-bd_sf"/>
</dbReference>
<evidence type="ECO:0000313" key="17">
    <source>
        <dbReference type="EMBL" id="KAK6484070.1"/>
    </source>
</evidence>
<organism evidence="17 18">
    <name type="scientific">Huso huso</name>
    <name type="common">Beluga</name>
    <name type="synonym">Acipenser huso</name>
    <dbReference type="NCBI Taxonomy" id="61971"/>
    <lineage>
        <taxon>Eukaryota</taxon>
        <taxon>Metazoa</taxon>
        <taxon>Chordata</taxon>
        <taxon>Craniata</taxon>
        <taxon>Vertebrata</taxon>
        <taxon>Euteleostomi</taxon>
        <taxon>Actinopterygii</taxon>
        <taxon>Chondrostei</taxon>
        <taxon>Acipenseriformes</taxon>
        <taxon>Acipenseridae</taxon>
        <taxon>Huso</taxon>
    </lineage>
</organism>
<feature type="domain" description="Thioredoxin" evidence="16">
    <location>
        <begin position="36"/>
        <end position="168"/>
    </location>
</feature>
<evidence type="ECO:0000256" key="5">
    <source>
        <dbReference type="ARBA" id="ARBA00022630"/>
    </source>
</evidence>
<evidence type="ECO:0000256" key="10">
    <source>
        <dbReference type="ARBA" id="ARBA00023180"/>
    </source>
</evidence>
<keyword evidence="18" id="KW-1185">Reference proteome</keyword>
<keyword evidence="6" id="KW-0732">Signal</keyword>
<keyword evidence="7 13" id="KW-0274">FAD</keyword>
<dbReference type="Pfam" id="PF18108">
    <property type="entry name" value="QSOX_Trx1"/>
    <property type="match status" value="1"/>
</dbReference>
<comment type="function">
    <text evidence="11">Catalyzes the oxidation of sulfhydryl groups in peptide and protein thiols to disulfides with the reduction of oxygen to hydrogen peroxide. Plays a role in disulfide bond formation in a variety of extracellular proteins. In fibroblasts, required for normal incorporation of laminin into the extracellular matrix, and thereby for normal cell-cell adhesion and cell migration.</text>
</comment>
<dbReference type="EMBL" id="JAHFZB010000011">
    <property type="protein sequence ID" value="KAK6484070.1"/>
    <property type="molecule type" value="Genomic_DNA"/>
</dbReference>
<dbReference type="InterPro" id="IPR013766">
    <property type="entry name" value="Thioredoxin_domain"/>
</dbReference>
<dbReference type="CDD" id="cd02992">
    <property type="entry name" value="PDI_a_QSOX"/>
    <property type="match status" value="1"/>
</dbReference>
<dbReference type="Gene3D" id="3.40.30.10">
    <property type="entry name" value="Glutaredoxin"/>
    <property type="match status" value="2"/>
</dbReference>
<evidence type="ECO:0000259" key="16">
    <source>
        <dbReference type="PROSITE" id="PS51352"/>
    </source>
</evidence>
<proteinExistence type="inferred from homology"/>
<dbReference type="PROSITE" id="PS51324">
    <property type="entry name" value="ERV_ALR"/>
    <property type="match status" value="1"/>
</dbReference>
<feature type="region of interest" description="Disordered" evidence="14">
    <location>
        <begin position="586"/>
        <end position="632"/>
    </location>
</feature>
<comment type="subcellular location">
    <subcellularLocation>
        <location evidence="2">Secreted</location>
    </subcellularLocation>
</comment>
<dbReference type="PROSITE" id="PS51352">
    <property type="entry name" value="THIOREDOXIN_2"/>
    <property type="match status" value="1"/>
</dbReference>
<dbReference type="InterPro" id="IPR017937">
    <property type="entry name" value="Thioredoxin_CS"/>
</dbReference>